<proteinExistence type="predicted"/>
<dbReference type="GO" id="GO:0008270">
    <property type="term" value="F:zinc ion binding"/>
    <property type="evidence" value="ECO:0007669"/>
    <property type="project" value="UniProtKB-KW"/>
</dbReference>
<evidence type="ECO:0000256" key="6">
    <source>
        <dbReference type="SAM" id="MobiDB-lite"/>
    </source>
</evidence>
<dbReference type="SMART" id="SM00355">
    <property type="entry name" value="ZnF_C2H2"/>
    <property type="match status" value="10"/>
</dbReference>
<feature type="domain" description="C2H2-type" evidence="7">
    <location>
        <begin position="181"/>
        <end position="210"/>
    </location>
</feature>
<sequence>MVRFSWSSHIEPYQGATDSTISNKVIARRYIGLAVHRGVPTTGAPKKRKGGTSGQQTQGNANYFEGGSSSSPALTLVSPTNFSCQWYGCGENFVKQEDFVNHVNGHAEMSQDNKCHWRDCEREEPFQRLAHLKRHIVGHTGVKLYVCEYVNQNGVRCDKSYTREHNLKDHQQTHAGERIIFKCDYPPCTKTYLNQSDKVEHERSHTDPNFYQCPFDNCRKLNRSPNTLRDHFRGKHKQYGTDFWASIVKYKKDNKLKSYGLIGMTEDGILYKRNDNGAGSSNANNQVDVSQTLQGVQEHFVHPTYQHGGAPKKRKGETSGQQTQGNANYFEGGSSSSPALTLVSPTNFSCQWDGCGENFVKQEDFVNHVNGHAEMSQDKKCHWRDCEREEPFQRPAHLKRHIVGHTGEKLYVCEHVNQNGVRCDKSYTREQYLKNHQQTHAGERIIYKCAYPPCAKTYLNQSDKVEHERSHTDPNFYQCPLDNCRESHNYLNALKNHVRKEHKQYGTNFWESIVEYKKDNKLESYGLIGIGEGGIPYIRNDNGNANNQVNVGQTTYPLPQHFVHPTYQHGGELQLFPTNVEHQECNQNEDYLIQEDNPNEDLNTDLSLWH</sequence>
<feature type="domain" description="C2H2-type" evidence="7">
    <location>
        <begin position="411"/>
        <end position="445"/>
    </location>
</feature>
<dbReference type="PANTHER" id="PTHR19818:SF139">
    <property type="entry name" value="PAIR-RULE PROTEIN ODD-PAIRED"/>
    <property type="match status" value="1"/>
</dbReference>
<dbReference type="GO" id="GO:0000981">
    <property type="term" value="F:DNA-binding transcription factor activity, RNA polymerase II-specific"/>
    <property type="evidence" value="ECO:0007669"/>
    <property type="project" value="TreeGrafter"/>
</dbReference>
<feature type="domain" description="C2H2-type" evidence="7">
    <location>
        <begin position="348"/>
        <end position="377"/>
    </location>
</feature>
<feature type="domain" description="C2H2-type" evidence="7">
    <location>
        <begin position="82"/>
        <end position="111"/>
    </location>
</feature>
<keyword evidence="8" id="KW-1185">Reference proteome</keyword>
<evidence type="ECO:0000256" key="5">
    <source>
        <dbReference type="PROSITE-ProRule" id="PRU00042"/>
    </source>
</evidence>
<dbReference type="InterPro" id="IPR050329">
    <property type="entry name" value="GLI_C2H2-zinc-finger"/>
</dbReference>
<evidence type="ECO:0000313" key="8">
    <source>
        <dbReference type="Proteomes" id="UP000887563"/>
    </source>
</evidence>
<dbReference type="Gene3D" id="3.30.160.60">
    <property type="entry name" value="Classic Zinc Finger"/>
    <property type="match status" value="6"/>
</dbReference>
<organism evidence="8 9">
    <name type="scientific">Meloidogyne incognita</name>
    <name type="common">Southern root-knot nematode worm</name>
    <name type="synonym">Oxyuris incognita</name>
    <dbReference type="NCBI Taxonomy" id="6306"/>
    <lineage>
        <taxon>Eukaryota</taxon>
        <taxon>Metazoa</taxon>
        <taxon>Ecdysozoa</taxon>
        <taxon>Nematoda</taxon>
        <taxon>Chromadorea</taxon>
        <taxon>Rhabditida</taxon>
        <taxon>Tylenchina</taxon>
        <taxon>Tylenchomorpha</taxon>
        <taxon>Tylenchoidea</taxon>
        <taxon>Meloidogynidae</taxon>
        <taxon>Meloidogyninae</taxon>
        <taxon>Meloidogyne</taxon>
        <taxon>Meloidogyne incognita group</taxon>
    </lineage>
</organism>
<feature type="region of interest" description="Disordered" evidence="6">
    <location>
        <begin position="304"/>
        <end position="336"/>
    </location>
</feature>
<accession>A0A914MCC0</accession>
<dbReference type="Proteomes" id="UP000887563">
    <property type="component" value="Unplaced"/>
</dbReference>
<keyword evidence="1" id="KW-0479">Metal-binding</keyword>
<dbReference type="PROSITE" id="PS00028">
    <property type="entry name" value="ZINC_FINGER_C2H2_1"/>
    <property type="match status" value="4"/>
</dbReference>
<dbReference type="WBParaSite" id="Minc3s01505g24336">
    <property type="protein sequence ID" value="Minc3s01505g24336"/>
    <property type="gene ID" value="Minc3s01505g24336"/>
</dbReference>
<feature type="compositionally biased region" description="Polar residues" evidence="6">
    <location>
        <begin position="54"/>
        <end position="65"/>
    </location>
</feature>
<dbReference type="InterPro" id="IPR036236">
    <property type="entry name" value="Znf_C2H2_sf"/>
</dbReference>
<dbReference type="GO" id="GO:0000978">
    <property type="term" value="F:RNA polymerase II cis-regulatory region sequence-specific DNA binding"/>
    <property type="evidence" value="ECO:0007669"/>
    <property type="project" value="TreeGrafter"/>
</dbReference>
<evidence type="ECO:0000313" key="9">
    <source>
        <dbReference type="WBParaSite" id="Minc3s01505g24336"/>
    </source>
</evidence>
<dbReference type="InterPro" id="IPR013087">
    <property type="entry name" value="Znf_C2H2_type"/>
</dbReference>
<evidence type="ECO:0000256" key="2">
    <source>
        <dbReference type="ARBA" id="ARBA00022737"/>
    </source>
</evidence>
<evidence type="ECO:0000259" key="7">
    <source>
        <dbReference type="PROSITE" id="PS50157"/>
    </source>
</evidence>
<dbReference type="AlphaFoldDB" id="A0A914MCC0"/>
<dbReference type="Pfam" id="PF00096">
    <property type="entry name" value="zf-C2H2"/>
    <property type="match status" value="2"/>
</dbReference>
<protein>
    <submittedName>
        <fullName evidence="9">C2H2-type domain-containing protein</fullName>
    </submittedName>
</protein>
<feature type="compositionally biased region" description="Polar residues" evidence="6">
    <location>
        <begin position="318"/>
        <end position="336"/>
    </location>
</feature>
<keyword evidence="4" id="KW-0862">Zinc</keyword>
<dbReference type="GO" id="GO:0005634">
    <property type="term" value="C:nucleus"/>
    <property type="evidence" value="ECO:0007669"/>
    <property type="project" value="UniProtKB-ARBA"/>
</dbReference>
<dbReference type="SUPFAM" id="SSF57667">
    <property type="entry name" value="beta-beta-alpha zinc fingers"/>
    <property type="match status" value="3"/>
</dbReference>
<name>A0A914MCC0_MELIC</name>
<evidence type="ECO:0000256" key="4">
    <source>
        <dbReference type="ARBA" id="ARBA00022833"/>
    </source>
</evidence>
<dbReference type="PROSITE" id="PS50157">
    <property type="entry name" value="ZINC_FINGER_C2H2_2"/>
    <property type="match status" value="6"/>
</dbReference>
<dbReference type="PANTHER" id="PTHR19818">
    <property type="entry name" value="ZINC FINGER PROTEIN ZIC AND GLI"/>
    <property type="match status" value="1"/>
</dbReference>
<evidence type="ECO:0000256" key="3">
    <source>
        <dbReference type="ARBA" id="ARBA00022771"/>
    </source>
</evidence>
<feature type="domain" description="C2H2-type" evidence="7">
    <location>
        <begin position="145"/>
        <end position="179"/>
    </location>
</feature>
<feature type="region of interest" description="Disordered" evidence="6">
    <location>
        <begin position="38"/>
        <end position="65"/>
    </location>
</feature>
<evidence type="ECO:0000256" key="1">
    <source>
        <dbReference type="ARBA" id="ARBA00022723"/>
    </source>
</evidence>
<reference evidence="9" key="1">
    <citation type="submission" date="2022-11" db="UniProtKB">
        <authorList>
            <consortium name="WormBaseParasite"/>
        </authorList>
    </citation>
    <scope>IDENTIFICATION</scope>
</reference>
<keyword evidence="2" id="KW-0677">Repeat</keyword>
<feature type="domain" description="C2H2-type" evidence="7">
    <location>
        <begin position="447"/>
        <end position="476"/>
    </location>
</feature>
<dbReference type="GO" id="GO:0045944">
    <property type="term" value="P:positive regulation of transcription by RNA polymerase II"/>
    <property type="evidence" value="ECO:0007669"/>
    <property type="project" value="UniProtKB-ARBA"/>
</dbReference>
<feature type="region of interest" description="Disordered" evidence="6">
    <location>
        <begin position="590"/>
        <end position="610"/>
    </location>
</feature>
<keyword evidence="3 5" id="KW-0863">Zinc-finger</keyword>